<evidence type="ECO:0000313" key="3">
    <source>
        <dbReference type="Proteomes" id="UP000249610"/>
    </source>
</evidence>
<dbReference type="Gene3D" id="3.40.50.1240">
    <property type="entry name" value="Phosphoglycerate mutase-like"/>
    <property type="match status" value="1"/>
</dbReference>
<proteinExistence type="predicted"/>
<dbReference type="OrthoDB" id="9810154at2"/>
<dbReference type="SUPFAM" id="SSF53254">
    <property type="entry name" value="Phosphoglycerate mutase-like"/>
    <property type="match status" value="1"/>
</dbReference>
<dbReference type="InterPro" id="IPR029033">
    <property type="entry name" value="His_PPase_superfam"/>
</dbReference>
<organism evidence="2 3">
    <name type="scientific">Algoriphagus yeomjeoni</name>
    <dbReference type="NCBI Taxonomy" id="291403"/>
    <lineage>
        <taxon>Bacteria</taxon>
        <taxon>Pseudomonadati</taxon>
        <taxon>Bacteroidota</taxon>
        <taxon>Cytophagia</taxon>
        <taxon>Cytophagales</taxon>
        <taxon>Cyclobacteriaceae</taxon>
        <taxon>Algoriphagus</taxon>
    </lineage>
</organism>
<dbReference type="Proteomes" id="UP000249610">
    <property type="component" value="Unassembled WGS sequence"/>
</dbReference>
<gene>
    <name evidence="2" type="ORF">LV83_03971</name>
</gene>
<reference evidence="2 3" key="1">
    <citation type="submission" date="2018-06" db="EMBL/GenBank/DDBJ databases">
        <title>Genomic Encyclopedia of Archaeal and Bacterial Type Strains, Phase II (KMG-II): from individual species to whole genera.</title>
        <authorList>
            <person name="Goeker M."/>
        </authorList>
    </citation>
    <scope>NUCLEOTIDE SEQUENCE [LARGE SCALE GENOMIC DNA]</scope>
    <source>
        <strain evidence="2 3">DSM 23446</strain>
    </source>
</reference>
<comment type="caution">
    <text evidence="2">The sequence shown here is derived from an EMBL/GenBank/DDBJ whole genome shotgun (WGS) entry which is preliminary data.</text>
</comment>
<dbReference type="PANTHER" id="PTHR47623">
    <property type="entry name" value="OS09G0287300 PROTEIN"/>
    <property type="match status" value="1"/>
</dbReference>
<evidence type="ECO:0000313" key="2">
    <source>
        <dbReference type="EMBL" id="RAI84714.1"/>
    </source>
</evidence>
<dbReference type="Pfam" id="PF00300">
    <property type="entry name" value="His_Phos_1"/>
    <property type="match status" value="1"/>
</dbReference>
<dbReference type="AlphaFoldDB" id="A0A327P101"/>
<dbReference type="InterPro" id="IPR013078">
    <property type="entry name" value="His_Pase_superF_clade-1"/>
</dbReference>
<dbReference type="SMART" id="SM00855">
    <property type="entry name" value="PGAM"/>
    <property type="match status" value="1"/>
</dbReference>
<keyword evidence="3" id="KW-1185">Reference proteome</keyword>
<sequence length="161" mass="18288">MKKIILVRHGKSAWDNPKLSDHDRPLADRGLNDVPEMGLRLKEKGILPDLILSSTATRASQTAEILAEVLHVSTSKIVYEKNLYHASAAMILKCIQKQDDKYDLIFVVGHNPGMNDFIDYFSGNFDNLPTSGLYGWLVDTDHWVQARAENTKTWFVDYPKK</sequence>
<evidence type="ECO:0000256" key="1">
    <source>
        <dbReference type="PIRSR" id="PIRSR613078-2"/>
    </source>
</evidence>
<name>A0A327P101_9BACT</name>
<dbReference type="CDD" id="cd07067">
    <property type="entry name" value="HP_PGM_like"/>
    <property type="match status" value="1"/>
</dbReference>
<protein>
    <submittedName>
        <fullName evidence="2">Phosphohistidine phosphatase</fullName>
    </submittedName>
</protein>
<dbReference type="RefSeq" id="WP_111613280.1">
    <property type="nucleotide sequence ID" value="NZ_QLLK01000016.1"/>
</dbReference>
<feature type="binding site" evidence="1">
    <location>
        <position position="58"/>
    </location>
    <ligand>
        <name>substrate</name>
    </ligand>
</feature>
<accession>A0A327P101</accession>
<dbReference type="PANTHER" id="PTHR47623:SF1">
    <property type="entry name" value="OS09G0287300 PROTEIN"/>
    <property type="match status" value="1"/>
</dbReference>
<dbReference type="EMBL" id="QLLK01000016">
    <property type="protein sequence ID" value="RAI84714.1"/>
    <property type="molecule type" value="Genomic_DNA"/>
</dbReference>